<evidence type="ECO:0000259" key="6">
    <source>
        <dbReference type="Pfam" id="PF25990"/>
    </source>
</evidence>
<dbReference type="STRING" id="1121476.SAMN02745751_02894"/>
<feature type="transmembrane region" description="Helical" evidence="4">
    <location>
        <begin position="9"/>
        <end position="27"/>
    </location>
</feature>
<dbReference type="EMBL" id="FQZL01000026">
    <property type="protein sequence ID" value="SHJ58430.1"/>
    <property type="molecule type" value="Genomic_DNA"/>
</dbReference>
<dbReference type="GO" id="GO:0022857">
    <property type="term" value="F:transmembrane transporter activity"/>
    <property type="evidence" value="ECO:0007669"/>
    <property type="project" value="InterPro"/>
</dbReference>
<keyword evidence="3" id="KW-0175">Coiled coil</keyword>
<evidence type="ECO:0000256" key="4">
    <source>
        <dbReference type="SAM" id="Phobius"/>
    </source>
</evidence>
<dbReference type="Proteomes" id="UP000184052">
    <property type="component" value="Unassembled WGS sequence"/>
</dbReference>
<dbReference type="InterPro" id="IPR006143">
    <property type="entry name" value="RND_pump_MFP"/>
</dbReference>
<evidence type="ECO:0000256" key="2">
    <source>
        <dbReference type="ARBA" id="ARBA00009477"/>
    </source>
</evidence>
<dbReference type="AlphaFoldDB" id="A0A1M6KHP9"/>
<keyword evidence="4" id="KW-1133">Transmembrane helix</keyword>
<dbReference type="Pfam" id="PF25917">
    <property type="entry name" value="BSH_RND"/>
    <property type="match status" value="1"/>
</dbReference>
<dbReference type="PANTHER" id="PTHR32347:SF14">
    <property type="entry name" value="EFFLUX SYSTEM COMPONENT YKNX-RELATED"/>
    <property type="match status" value="1"/>
</dbReference>
<feature type="domain" description="Multidrug resistance protein MdtA-like barrel-sandwich hybrid" evidence="5">
    <location>
        <begin position="71"/>
        <end position="295"/>
    </location>
</feature>
<comment type="similarity">
    <text evidence="2">Belongs to the membrane fusion protein (MFP) (TC 8.A.1) family.</text>
</comment>
<dbReference type="SUPFAM" id="SSF111369">
    <property type="entry name" value="HlyD-like secretion proteins"/>
    <property type="match status" value="1"/>
</dbReference>
<organism evidence="7 8">
    <name type="scientific">Dethiosulfatibacter aminovorans DSM 17477</name>
    <dbReference type="NCBI Taxonomy" id="1121476"/>
    <lineage>
        <taxon>Bacteria</taxon>
        <taxon>Bacillati</taxon>
        <taxon>Bacillota</taxon>
        <taxon>Tissierellia</taxon>
        <taxon>Dethiosulfatibacter</taxon>
    </lineage>
</organism>
<accession>A0A1M6KHP9</accession>
<sequence>MKKKSRERTIAIIVILAIAVAGFVGYGKYTESKEAADAVSNIREVAYTVVKDDIKKSITGSGSLEPSDVRTVSSEVEGTIATIFVEEGQMVSEDEILAIYDIDSDDEDQQYDIDMAEYNLTVAKNDLSDLYDTYGEMQIYADREGTISYLVETGDSVSRNGTLARLNEVNVIKAQSYFTAAQIENIHVGDKASVFLSDYLITLEGKVTSTDSTPVATGSGAVGYEVEVEIEYSGVLSEGSPVRITVENYSGTYVSPYEGASIENDVDEITSPYDGEVDKIYFESGDYVEKGDLLAVISSDDILEEIAKQELTVEAKRLALEELNEDDTTAESPITGTVLTVYVNEDGYVEKGDSLFMVADLDVMEIIIDVDELDILSIEKGQNVTIECDVFEDETFSGTVDSISLSGSSSGGVTTYEVTILVDDRKDMMAGMNVDAEIIIKENTDTLIVPVEAIEKAGNKYVVQMKDEEGNLTPQVVEVGIANESYVEIVSGLSEGDLVYYYEISSSDSESTNIMMPGMGQMMDGGERPERPGNGGGER</sequence>
<dbReference type="NCBIfam" id="TIGR01730">
    <property type="entry name" value="RND_mfp"/>
    <property type="match status" value="1"/>
</dbReference>
<evidence type="ECO:0000256" key="1">
    <source>
        <dbReference type="ARBA" id="ARBA00004196"/>
    </source>
</evidence>
<dbReference type="RefSeq" id="WP_073050281.1">
    <property type="nucleotide sequence ID" value="NZ_FQZL01000026.1"/>
</dbReference>
<keyword evidence="4" id="KW-0812">Transmembrane</keyword>
<protein>
    <submittedName>
        <fullName evidence="7">HlyD family secretion protein</fullName>
    </submittedName>
</protein>
<evidence type="ECO:0000259" key="5">
    <source>
        <dbReference type="Pfam" id="PF25917"/>
    </source>
</evidence>
<dbReference type="InterPro" id="IPR050465">
    <property type="entry name" value="UPF0194_transport"/>
</dbReference>
<keyword evidence="4" id="KW-0472">Membrane</keyword>
<proteinExistence type="inferred from homology"/>
<dbReference type="GO" id="GO:0030313">
    <property type="term" value="C:cell envelope"/>
    <property type="evidence" value="ECO:0007669"/>
    <property type="project" value="UniProtKB-SubCell"/>
</dbReference>
<dbReference type="PANTHER" id="PTHR32347">
    <property type="entry name" value="EFFLUX SYSTEM COMPONENT YKNX-RELATED"/>
    <property type="match status" value="1"/>
</dbReference>
<name>A0A1M6KHP9_9FIRM</name>
<dbReference type="Gene3D" id="2.40.420.20">
    <property type="match status" value="1"/>
</dbReference>
<dbReference type="InterPro" id="IPR058625">
    <property type="entry name" value="MdtA-like_BSH"/>
</dbReference>
<keyword evidence="8" id="KW-1185">Reference proteome</keyword>
<gene>
    <name evidence="7" type="ORF">SAMN02745751_02894</name>
</gene>
<dbReference type="InterPro" id="IPR058636">
    <property type="entry name" value="Beta-barrel_YknX"/>
</dbReference>
<dbReference type="GO" id="GO:0016020">
    <property type="term" value="C:membrane"/>
    <property type="evidence" value="ECO:0007669"/>
    <property type="project" value="InterPro"/>
</dbReference>
<evidence type="ECO:0000313" key="7">
    <source>
        <dbReference type="EMBL" id="SHJ58430.1"/>
    </source>
</evidence>
<dbReference type="Gene3D" id="2.40.50.100">
    <property type="match status" value="2"/>
</dbReference>
<comment type="subcellular location">
    <subcellularLocation>
        <location evidence="1">Cell envelope</location>
    </subcellularLocation>
</comment>
<evidence type="ECO:0000313" key="8">
    <source>
        <dbReference type="Proteomes" id="UP000184052"/>
    </source>
</evidence>
<dbReference type="Pfam" id="PF25990">
    <property type="entry name" value="Beta-barrel_YknX"/>
    <property type="match status" value="1"/>
</dbReference>
<dbReference type="Gene3D" id="2.40.30.170">
    <property type="match status" value="2"/>
</dbReference>
<feature type="domain" description="YknX-like beta-barrel" evidence="6">
    <location>
        <begin position="368"/>
        <end position="438"/>
    </location>
</feature>
<evidence type="ECO:0000256" key="3">
    <source>
        <dbReference type="ARBA" id="ARBA00023054"/>
    </source>
</evidence>
<reference evidence="7 8" key="1">
    <citation type="submission" date="2016-11" db="EMBL/GenBank/DDBJ databases">
        <authorList>
            <person name="Jaros S."/>
            <person name="Januszkiewicz K."/>
            <person name="Wedrychowicz H."/>
        </authorList>
    </citation>
    <scope>NUCLEOTIDE SEQUENCE [LARGE SCALE GENOMIC DNA]</scope>
    <source>
        <strain evidence="7 8">DSM 17477</strain>
    </source>
</reference>